<dbReference type="Proteomes" id="UP000325315">
    <property type="component" value="Unassembled WGS sequence"/>
</dbReference>
<evidence type="ECO:0000313" key="2">
    <source>
        <dbReference type="Proteomes" id="UP000325315"/>
    </source>
</evidence>
<keyword evidence="2" id="KW-1185">Reference proteome</keyword>
<reference evidence="2" key="1">
    <citation type="journal article" date="2019" name="Plant Biotechnol. J.">
        <title>Genome sequencing of the Australian wild diploid species Gossypium australe highlights disease resistance and delayed gland morphogenesis.</title>
        <authorList>
            <person name="Cai Y."/>
            <person name="Cai X."/>
            <person name="Wang Q."/>
            <person name="Wang P."/>
            <person name="Zhang Y."/>
            <person name="Cai C."/>
            <person name="Xu Y."/>
            <person name="Wang K."/>
            <person name="Zhou Z."/>
            <person name="Wang C."/>
            <person name="Geng S."/>
            <person name="Li B."/>
            <person name="Dong Q."/>
            <person name="Hou Y."/>
            <person name="Wang H."/>
            <person name="Ai P."/>
            <person name="Liu Z."/>
            <person name="Yi F."/>
            <person name="Sun M."/>
            <person name="An G."/>
            <person name="Cheng J."/>
            <person name="Zhang Y."/>
            <person name="Shi Q."/>
            <person name="Xie Y."/>
            <person name="Shi X."/>
            <person name="Chang Y."/>
            <person name="Huang F."/>
            <person name="Chen Y."/>
            <person name="Hong S."/>
            <person name="Mi L."/>
            <person name="Sun Q."/>
            <person name="Zhang L."/>
            <person name="Zhou B."/>
            <person name="Peng R."/>
            <person name="Zhang X."/>
            <person name="Liu F."/>
        </authorList>
    </citation>
    <scope>NUCLEOTIDE SEQUENCE [LARGE SCALE GENOMIC DNA]</scope>
    <source>
        <strain evidence="2">cv. PA1801</strain>
    </source>
</reference>
<dbReference type="Gene3D" id="3.60.10.10">
    <property type="entry name" value="Endonuclease/exonuclease/phosphatase"/>
    <property type="match status" value="1"/>
</dbReference>
<dbReference type="SUPFAM" id="SSF56219">
    <property type="entry name" value="DNase I-like"/>
    <property type="match status" value="1"/>
</dbReference>
<dbReference type="AlphaFoldDB" id="A0A5B6X370"/>
<evidence type="ECO:0000313" key="1">
    <source>
        <dbReference type="EMBL" id="KAA3488701.1"/>
    </source>
</evidence>
<dbReference type="EMBL" id="SMMG02000001">
    <property type="protein sequence ID" value="KAA3488701.1"/>
    <property type="molecule type" value="Genomic_DNA"/>
</dbReference>
<name>A0A5B6X370_9ROSI</name>
<dbReference type="OrthoDB" id="1750221at2759"/>
<proteinExistence type="predicted"/>
<protein>
    <submittedName>
        <fullName evidence="1">Exo_endo_phos domain-containing protein</fullName>
    </submittedName>
</protein>
<accession>A0A5B6X370</accession>
<comment type="caution">
    <text evidence="1">The sequence shown here is derived from an EMBL/GenBank/DDBJ whole genome shotgun (WGS) entry which is preliminary data.</text>
</comment>
<dbReference type="InterPro" id="IPR036691">
    <property type="entry name" value="Endo/exonu/phosph_ase_sf"/>
</dbReference>
<organism evidence="1 2">
    <name type="scientific">Gossypium australe</name>
    <dbReference type="NCBI Taxonomy" id="47621"/>
    <lineage>
        <taxon>Eukaryota</taxon>
        <taxon>Viridiplantae</taxon>
        <taxon>Streptophyta</taxon>
        <taxon>Embryophyta</taxon>
        <taxon>Tracheophyta</taxon>
        <taxon>Spermatophyta</taxon>
        <taxon>Magnoliopsida</taxon>
        <taxon>eudicotyledons</taxon>
        <taxon>Gunneridae</taxon>
        <taxon>Pentapetalae</taxon>
        <taxon>rosids</taxon>
        <taxon>malvids</taxon>
        <taxon>Malvales</taxon>
        <taxon>Malvaceae</taxon>
        <taxon>Malvoideae</taxon>
        <taxon>Gossypium</taxon>
    </lineage>
</organism>
<sequence>MERINKSGEFRNRIDVEANGPRGGLSLGWKEGISVMLRSFSHLHIDVEVNKKDGKNQRKDSWNILRQLKRNCNLPWMVIGDFNEIMGGCLRDDRQIGAFRDVLEECELHDLGFTGQWFTWERGKLPNNNIREILDRRVENVAWWESFPDYMVNHLQHSFSDHCPILIYTREGMRDMTVQEEVPFRFNVDWSME</sequence>
<gene>
    <name evidence="1" type="ORF">EPI10_032423</name>
</gene>
<dbReference type="PANTHER" id="PTHR33710">
    <property type="entry name" value="BNAC02G09200D PROTEIN"/>
    <property type="match status" value="1"/>
</dbReference>
<dbReference type="PANTHER" id="PTHR33710:SF62">
    <property type="entry name" value="DUF4283 DOMAIN PROTEIN"/>
    <property type="match status" value="1"/>
</dbReference>